<dbReference type="PROSITE" id="PS00336">
    <property type="entry name" value="BETA_LACTAMASE_C"/>
    <property type="match status" value="1"/>
</dbReference>
<comment type="catalytic activity">
    <reaction evidence="1 6">
        <text>a beta-lactam + H2O = a substituted beta-amino acid</text>
        <dbReference type="Rhea" id="RHEA:20401"/>
        <dbReference type="ChEBI" id="CHEBI:15377"/>
        <dbReference type="ChEBI" id="CHEBI:35627"/>
        <dbReference type="ChEBI" id="CHEBI:140347"/>
        <dbReference type="EC" id="3.5.2.6"/>
    </reaction>
</comment>
<evidence type="ECO:0000256" key="5">
    <source>
        <dbReference type="ARBA" id="ARBA00023251"/>
    </source>
</evidence>
<feature type="signal peptide" evidence="7">
    <location>
        <begin position="1"/>
        <end position="20"/>
    </location>
</feature>
<comment type="similarity">
    <text evidence="2 6">Belongs to the class-C beta-lactamase family.</text>
</comment>
<sequence>MKKSVLTALSLMFYTLDVSAQTPCGAAIDKVIEPLMAQWQVPGIAVAISVNGKPQFCNYGVASKESRQPVSEQTLFEIGSLSKTFTATLASYAQGAGKLHFADPARRYLPELKGSAFDQVTLLNLATHTAGTPLFVPDAVTDTPALMAWYKAWQPPATPGSTRVYSNLGIGMLGMITGHALDTSFTAAIEQQMLPALGLRHSYVNVPPQAMQDYAQGYNKTNQPVRVTPGPLDAESYGLKSSSADLIRYLEINMGQHLKDGAWRKAVDNTHVGYVQAGEFTQALMWEYYPLPVDEKTLLAGNDSARLMKGVPARAVATPQAPAAAWYNKTGSTNGFSTYAVFIPSQQTALILLANKWFPNDARVKAAWEILHASPGQ</sequence>
<dbReference type="InterPro" id="IPR050491">
    <property type="entry name" value="AmpC-like"/>
</dbReference>
<evidence type="ECO:0000313" key="10">
    <source>
        <dbReference type="Proteomes" id="UP001156318"/>
    </source>
</evidence>
<keyword evidence="5 6" id="KW-0046">Antibiotic resistance</keyword>
<keyword evidence="4 6" id="KW-0378">Hydrolase</keyword>
<evidence type="ECO:0000256" key="6">
    <source>
        <dbReference type="RuleBase" id="RU361140"/>
    </source>
</evidence>
<dbReference type="InterPro" id="IPR001466">
    <property type="entry name" value="Beta-lactam-related"/>
</dbReference>
<evidence type="ECO:0000256" key="4">
    <source>
        <dbReference type="ARBA" id="ARBA00022801"/>
    </source>
</evidence>
<keyword evidence="10" id="KW-1185">Reference proteome</keyword>
<evidence type="ECO:0000256" key="1">
    <source>
        <dbReference type="ARBA" id="ARBA00001526"/>
    </source>
</evidence>
<reference evidence="9 10" key="1">
    <citation type="submission" date="2021-05" db="EMBL/GenBank/DDBJ databases">
        <title>Isolation, identification, and the growth promoting effects of Pantoea dispersa strain YSD J2 from the aboveground leaves of Cyperus esculentus L.Var. Sativus.</title>
        <authorList>
            <person name="Wang S."/>
            <person name="Tang X.M."/>
            <person name="Huang Y.N."/>
        </authorList>
    </citation>
    <scope>NUCLEOTIDE SEQUENCE [LARGE SCALE GENOMIC DNA]</scope>
    <source>
        <strain evidence="10">YSD YN2</strain>
    </source>
</reference>
<evidence type="ECO:0000256" key="7">
    <source>
        <dbReference type="SAM" id="SignalP"/>
    </source>
</evidence>
<dbReference type="EC" id="3.5.2.6" evidence="3 6"/>
<dbReference type="EMBL" id="CP074352">
    <property type="protein sequence ID" value="UYU33723.1"/>
    <property type="molecule type" value="Genomic_DNA"/>
</dbReference>
<gene>
    <name evidence="9" type="ORF">KFZ77_09575</name>
</gene>
<name>A0ABY6JLS7_9ENTR</name>
<organism evidence="9 10">
    <name type="scientific">Siccibacter colletis</name>
    <dbReference type="NCBI Taxonomy" id="1505757"/>
    <lineage>
        <taxon>Bacteria</taxon>
        <taxon>Pseudomonadati</taxon>
        <taxon>Pseudomonadota</taxon>
        <taxon>Gammaproteobacteria</taxon>
        <taxon>Enterobacterales</taxon>
        <taxon>Enterobacteriaceae</taxon>
        <taxon>Siccibacter</taxon>
    </lineage>
</organism>
<dbReference type="InterPro" id="IPR012338">
    <property type="entry name" value="Beta-lactam/transpept-like"/>
</dbReference>
<dbReference type="NCBIfam" id="NF033085">
    <property type="entry name" value="bla_class_C"/>
    <property type="match status" value="1"/>
</dbReference>
<dbReference type="SUPFAM" id="SSF56601">
    <property type="entry name" value="beta-lactamase/transpeptidase-like"/>
    <property type="match status" value="1"/>
</dbReference>
<accession>A0ABY6JLS7</accession>
<dbReference type="RefSeq" id="WP_406678804.1">
    <property type="nucleotide sequence ID" value="NZ_CP074352.1"/>
</dbReference>
<dbReference type="InterPro" id="IPR001586">
    <property type="entry name" value="Beta-lactam_class-C_AS"/>
</dbReference>
<dbReference type="Pfam" id="PF00144">
    <property type="entry name" value="Beta-lactamase"/>
    <property type="match status" value="1"/>
</dbReference>
<evidence type="ECO:0000256" key="2">
    <source>
        <dbReference type="ARBA" id="ARBA00007840"/>
    </source>
</evidence>
<protein>
    <recommendedName>
        <fullName evidence="3 6">Beta-lactamase</fullName>
        <ecNumber evidence="3 6">3.5.2.6</ecNumber>
    </recommendedName>
</protein>
<dbReference type="Gene3D" id="3.40.710.10">
    <property type="entry name" value="DD-peptidase/beta-lactamase superfamily"/>
    <property type="match status" value="1"/>
</dbReference>
<evidence type="ECO:0000313" key="9">
    <source>
        <dbReference type="EMBL" id="UYU33723.1"/>
    </source>
</evidence>
<keyword evidence="7" id="KW-0732">Signal</keyword>
<dbReference type="Proteomes" id="UP001156318">
    <property type="component" value="Chromosome"/>
</dbReference>
<feature type="domain" description="Beta-lactamase-related" evidence="8">
    <location>
        <begin position="28"/>
        <end position="372"/>
    </location>
</feature>
<proteinExistence type="inferred from homology"/>
<dbReference type="PANTHER" id="PTHR46825:SF8">
    <property type="entry name" value="BETA-LACTAMASE-RELATED"/>
    <property type="match status" value="1"/>
</dbReference>
<dbReference type="PANTHER" id="PTHR46825">
    <property type="entry name" value="D-ALANYL-D-ALANINE-CARBOXYPEPTIDASE/ENDOPEPTIDASE AMPH"/>
    <property type="match status" value="1"/>
</dbReference>
<feature type="chain" id="PRO_5046172478" description="Beta-lactamase" evidence="7">
    <location>
        <begin position="21"/>
        <end position="377"/>
    </location>
</feature>
<evidence type="ECO:0000256" key="3">
    <source>
        <dbReference type="ARBA" id="ARBA00012865"/>
    </source>
</evidence>
<dbReference type="InterPro" id="IPR058136">
    <property type="entry name" value="AmpC"/>
</dbReference>
<evidence type="ECO:0000259" key="8">
    <source>
        <dbReference type="Pfam" id="PF00144"/>
    </source>
</evidence>